<dbReference type="RefSeq" id="WP_307482297.1">
    <property type="nucleotide sequence ID" value="NZ_JAUTBF010000001.1"/>
</dbReference>
<organism evidence="7 8">
    <name type="scientific">Microbacterium trichothecenolyticum</name>
    <name type="common">Aureobacterium trichothecenolyticum</name>
    <dbReference type="NCBI Taxonomy" id="69370"/>
    <lineage>
        <taxon>Bacteria</taxon>
        <taxon>Bacillati</taxon>
        <taxon>Actinomycetota</taxon>
        <taxon>Actinomycetes</taxon>
        <taxon>Micrococcales</taxon>
        <taxon>Microbacteriaceae</taxon>
        <taxon>Microbacterium</taxon>
    </lineage>
</organism>
<keyword evidence="5" id="KW-0812">Transmembrane</keyword>
<keyword evidence="5" id="KW-0472">Membrane</keyword>
<name>A0ABU0TU06_MICTR</name>
<keyword evidence="2" id="KW-0378">Hydrolase</keyword>
<dbReference type="InterPro" id="IPR023828">
    <property type="entry name" value="Peptidase_S8_Ser-AS"/>
</dbReference>
<feature type="transmembrane region" description="Helical" evidence="5">
    <location>
        <begin position="586"/>
        <end position="608"/>
    </location>
</feature>
<proteinExistence type="predicted"/>
<protein>
    <recommendedName>
        <fullName evidence="6">Peptidase S8/S53 domain-containing protein</fullName>
    </recommendedName>
</protein>
<dbReference type="EMBL" id="JAUTBF010000001">
    <property type="protein sequence ID" value="MDQ1123141.1"/>
    <property type="molecule type" value="Genomic_DNA"/>
</dbReference>
<dbReference type="Proteomes" id="UP001226691">
    <property type="component" value="Unassembled WGS sequence"/>
</dbReference>
<sequence>MSPVGSAEPPPSHRADGVLDLELSPVRTSVGFTLAFILVAAGVTPAALAAAPGDTASCRSIPVDADAPLRADIARARFGVDGSGVTVGVISDSFAATSPAGASVADDIANGLLPGAGNPCGRETPVGVVRDAPAMHDEGRAMLQLVHGIAPGASLAFAAADPDSAASVREAIDVLAAYGADIIVDDISVEEDAIFQRSLTAETVVRQTDRGVIYFSSAGNQNIIPDAPLPGQKSTPVNGWQRSAYAPTTCPDGVAAAVQARGFAAPLDCLDVDPREPADPTLGYSVLAHSELIFQWGEPAGAVTGSFVPVVLEGGVPVDVDLKPLADGTPGYTLVLPASAHNLDIEIVVARIAAPDSSTALANPPIFLMFLQSALDWAEYTASDGDVRIGRTSLGHNSDPAIISVAAAPWKTPFEVESFSGHGPSTHYFAPRTAPDASAVLDTPQIVAKPDVMTVDQVRQSVLGGDPDATGGRAFPGTSAAAPLAAAVAALAKSFDPRLTQEDVRALLRTTARPAASPWDTVPAENVTGAGLVDAEAALAALPPRPTPQPTPTAAPTPTSSSTPALTAAPAVGPTRLANSGTDASATVPLLIGAIALLVVGGVVLLIVRARARRR</sequence>
<evidence type="ECO:0000313" key="8">
    <source>
        <dbReference type="Proteomes" id="UP001226691"/>
    </source>
</evidence>
<feature type="region of interest" description="Disordered" evidence="4">
    <location>
        <begin position="542"/>
        <end position="574"/>
    </location>
</feature>
<keyword evidence="8" id="KW-1185">Reference proteome</keyword>
<dbReference type="InterPro" id="IPR000209">
    <property type="entry name" value="Peptidase_S8/S53_dom"/>
</dbReference>
<comment type="caution">
    <text evidence="7">The sequence shown here is derived from an EMBL/GenBank/DDBJ whole genome shotgun (WGS) entry which is preliminary data.</text>
</comment>
<dbReference type="Pfam" id="PF00082">
    <property type="entry name" value="Peptidase_S8"/>
    <property type="match status" value="1"/>
</dbReference>
<evidence type="ECO:0000259" key="6">
    <source>
        <dbReference type="Pfam" id="PF00082"/>
    </source>
</evidence>
<dbReference type="PRINTS" id="PR00723">
    <property type="entry name" value="SUBTILISIN"/>
</dbReference>
<dbReference type="PROSITE" id="PS00138">
    <property type="entry name" value="SUBTILASE_SER"/>
    <property type="match status" value="1"/>
</dbReference>
<evidence type="ECO:0000313" key="7">
    <source>
        <dbReference type="EMBL" id="MDQ1123141.1"/>
    </source>
</evidence>
<dbReference type="InterPro" id="IPR015500">
    <property type="entry name" value="Peptidase_S8_subtilisin-rel"/>
</dbReference>
<feature type="compositionally biased region" description="Pro residues" evidence="4">
    <location>
        <begin position="543"/>
        <end position="555"/>
    </location>
</feature>
<accession>A0ABU0TU06</accession>
<keyword evidence="1" id="KW-0645">Protease</keyword>
<keyword evidence="3" id="KW-0720">Serine protease</keyword>
<evidence type="ECO:0000256" key="4">
    <source>
        <dbReference type="SAM" id="MobiDB-lite"/>
    </source>
</evidence>
<dbReference type="InterPro" id="IPR036852">
    <property type="entry name" value="Peptidase_S8/S53_dom_sf"/>
</dbReference>
<evidence type="ECO:0000256" key="1">
    <source>
        <dbReference type="ARBA" id="ARBA00022670"/>
    </source>
</evidence>
<dbReference type="SUPFAM" id="SSF52743">
    <property type="entry name" value="Subtilisin-like"/>
    <property type="match status" value="1"/>
</dbReference>
<reference evidence="7 8" key="1">
    <citation type="submission" date="2023-07" db="EMBL/GenBank/DDBJ databases">
        <title>Functional and genomic diversity of the sorghum phyllosphere microbiome.</title>
        <authorList>
            <person name="Shade A."/>
        </authorList>
    </citation>
    <scope>NUCLEOTIDE SEQUENCE [LARGE SCALE GENOMIC DNA]</scope>
    <source>
        <strain evidence="7 8">SORGH_AS_1207</strain>
    </source>
</reference>
<gene>
    <name evidence="7" type="ORF">QE412_001714</name>
</gene>
<dbReference type="Gene3D" id="3.40.50.200">
    <property type="entry name" value="Peptidase S8/S53 domain"/>
    <property type="match status" value="2"/>
</dbReference>
<feature type="compositionally biased region" description="Low complexity" evidence="4">
    <location>
        <begin position="556"/>
        <end position="571"/>
    </location>
</feature>
<feature type="domain" description="Peptidase S8/S53" evidence="6">
    <location>
        <begin position="146"/>
        <end position="514"/>
    </location>
</feature>
<evidence type="ECO:0000256" key="5">
    <source>
        <dbReference type="SAM" id="Phobius"/>
    </source>
</evidence>
<keyword evidence="5" id="KW-1133">Transmembrane helix</keyword>
<evidence type="ECO:0000256" key="3">
    <source>
        <dbReference type="ARBA" id="ARBA00022825"/>
    </source>
</evidence>
<evidence type="ECO:0000256" key="2">
    <source>
        <dbReference type="ARBA" id="ARBA00022801"/>
    </source>
</evidence>